<dbReference type="HOGENOM" id="CLU_3176104_0_0_1"/>
<reference evidence="4" key="2">
    <citation type="journal article" date="2017" name="Plant J.">
        <title>Araport11: a complete reannotation of the Arabidopsis thaliana reference genome.</title>
        <authorList>
            <person name="Cheng C.Y."/>
            <person name="Krishnakumar V."/>
            <person name="Chan A.P."/>
            <person name="Thibaud-Nissen F."/>
            <person name="Schobel S."/>
            <person name="Town C.D."/>
        </authorList>
    </citation>
    <scope>GENOME REANNOTATION</scope>
    <source>
        <strain evidence="4">cv. Columbia</strain>
    </source>
</reference>
<dbReference type="EMBL" id="CP002688">
    <property type="protein sequence ID" value="AED90287.1"/>
    <property type="molecule type" value="Genomic_DNA"/>
</dbReference>
<dbReference type="GeneID" id="831731"/>
<dbReference type="OrthoDB" id="1871192at2759"/>
<dbReference type="ExpressionAtlas" id="F4K7W9">
    <property type="expression patterns" value="baseline and differential"/>
</dbReference>
<dbReference type="Araport" id="AT5G01015"/>
<proteinExistence type="predicted"/>
<dbReference type="KEGG" id="ath:AT5G01015"/>
<dbReference type="RefSeq" id="NP_001190198.1">
    <property type="nucleotide sequence ID" value="NM_001203269.1"/>
</dbReference>
<evidence type="ECO:0000256" key="1">
    <source>
        <dbReference type="SAM" id="SignalP"/>
    </source>
</evidence>
<keyword evidence="3" id="KW-0472">Membrane</keyword>
<keyword evidence="1" id="KW-0732">Signal</keyword>
<sequence>MESSLHSVIFLGLLATILVTTNGQGEYVRRDGAKCRRNVASGGGDGV</sequence>
<keyword evidence="3" id="KW-0812">Transmembrane</keyword>
<name>F4K7W9_ARATH</name>
<protein>
    <submittedName>
        <fullName evidence="3">Transmembrane protein</fullName>
    </submittedName>
</protein>
<feature type="chain" id="PRO_5003309755" evidence="1">
    <location>
        <begin position="24"/>
        <end position="47"/>
    </location>
</feature>
<keyword evidence="4" id="KW-1185">Reference proteome</keyword>
<organism evidence="3 4">
    <name type="scientific">Arabidopsis thaliana</name>
    <name type="common">Mouse-ear cress</name>
    <dbReference type="NCBI Taxonomy" id="3702"/>
    <lineage>
        <taxon>Eukaryota</taxon>
        <taxon>Viridiplantae</taxon>
        <taxon>Streptophyta</taxon>
        <taxon>Embryophyta</taxon>
        <taxon>Tracheophyta</taxon>
        <taxon>Spermatophyta</taxon>
        <taxon>Magnoliopsida</taxon>
        <taxon>eudicotyledons</taxon>
        <taxon>Gunneridae</taxon>
        <taxon>Pentapetalae</taxon>
        <taxon>rosids</taxon>
        <taxon>malvids</taxon>
        <taxon>Brassicales</taxon>
        <taxon>Brassicaceae</taxon>
        <taxon>Camelineae</taxon>
        <taxon>Arabidopsis</taxon>
    </lineage>
</organism>
<accession>F4K7W9</accession>
<dbReference type="TAIR" id="AT5G01015"/>
<gene>
    <name evidence="2 3" type="ordered locus">At5g01015</name>
</gene>
<reference evidence="3 4" key="1">
    <citation type="journal article" date="2000" name="Nature">
        <title>Sequence and analysis of chromosome 5 of the plant Arabidopsis thaliana.</title>
        <authorList>
            <consortium name="Kazusa DNA Research Institute"/>
            <consortium name="Cold Spring Harbor and Washington University in St Louis Sequencing Consortium"/>
            <consortium name="European Union Arabidopsis Genome Sequencing Consortium"/>
            <person name="Tabata S."/>
            <person name="Kaneko T."/>
            <person name="Nakamura Y."/>
            <person name="Kotani H."/>
            <person name="Kato T."/>
            <person name="Asamizu E."/>
            <person name="Miyajima N."/>
            <person name="Sasamoto S."/>
            <person name="Kimura T."/>
            <person name="Hosouchi T."/>
            <person name="Kawashima K."/>
            <person name="Kohara M."/>
            <person name="Matsumoto M."/>
            <person name="Matsuno A."/>
            <person name="Muraki A."/>
            <person name="Nakayama S."/>
            <person name="Nakazaki N."/>
            <person name="Naruo K."/>
            <person name="Okumura S."/>
            <person name="Shinpo S."/>
            <person name="Takeuchi C."/>
            <person name="Wada T."/>
            <person name="Watanabe A."/>
            <person name="Yamada M."/>
            <person name="Yasuda M."/>
            <person name="Sato S."/>
            <person name="de la Bastide M."/>
            <person name="Huang E."/>
            <person name="Spiegel L."/>
            <person name="Gnoj L."/>
            <person name="O'Shaughnessy A."/>
            <person name="Preston R."/>
            <person name="Habermann K."/>
            <person name="Murray J."/>
            <person name="Johnson D."/>
            <person name="Rohlfing T."/>
            <person name="Nelson J."/>
            <person name="Stoneking T."/>
            <person name="Pepin K."/>
            <person name="Spieth J."/>
            <person name="Sekhon M."/>
            <person name="Armstrong J."/>
            <person name="Becker M."/>
            <person name="Belter E."/>
            <person name="Cordum H."/>
            <person name="Cordes M."/>
            <person name="Courtney L."/>
            <person name="Courtney W."/>
            <person name="Dante M."/>
            <person name="Du H."/>
            <person name="Edwards J."/>
            <person name="Fryman J."/>
            <person name="Haakensen B."/>
            <person name="Lamar E."/>
            <person name="Latreille P."/>
            <person name="Leonard S."/>
            <person name="Meyer R."/>
            <person name="Mulvaney E."/>
            <person name="Ozersky P."/>
            <person name="Riley A."/>
            <person name="Strowmatt C."/>
            <person name="Wagner-McPherson C."/>
            <person name="Wollam A."/>
            <person name="Yoakum M."/>
            <person name="Bell M."/>
            <person name="Dedhia N."/>
            <person name="Parnell L."/>
            <person name="Shah R."/>
            <person name="Rodriguez M."/>
            <person name="See L.H."/>
            <person name="Vil D."/>
            <person name="Baker J."/>
            <person name="Kirchoff K."/>
            <person name="Toth K."/>
            <person name="King L."/>
            <person name="Bahret A."/>
            <person name="Miller B."/>
            <person name="Marra M."/>
            <person name="Martienssen R."/>
            <person name="McCombie W.R."/>
            <person name="Wilson R.K."/>
            <person name="Murphy G."/>
            <person name="Bancroft I."/>
            <person name="Volckaert G."/>
            <person name="Wambutt R."/>
            <person name="Dusterhoft A."/>
            <person name="Stiekema W."/>
            <person name="Pohl T."/>
            <person name="Entian K.D."/>
            <person name="Terryn N."/>
            <person name="Hartley N."/>
            <person name="Bent E."/>
            <person name="Johnson S."/>
            <person name="Langham S.A."/>
            <person name="McCullagh B."/>
            <person name="Robben J."/>
            <person name="Grymonprez B."/>
            <person name="Zimmermann W."/>
            <person name="Ramsperger U."/>
            <person name="Wedler H."/>
            <person name="Balke K."/>
            <person name="Wedler E."/>
            <person name="Peters S."/>
            <person name="van Staveren M."/>
            <person name="Dirkse W."/>
            <person name="Mooijman P."/>
            <person name="Lankhorst R.K."/>
            <person name="Weitzenegger T."/>
            <person name="Bothe G."/>
            <person name="Rose M."/>
            <person name="Hauf J."/>
            <person name="Berneiser S."/>
            <person name="Hempel S."/>
            <person name="Feldpausch M."/>
            <person name="Lamberth S."/>
            <person name="Villarroel R."/>
            <person name="Gielen J."/>
            <person name="Ardiles W."/>
            <person name="Bents O."/>
            <person name="Lemcke K."/>
            <person name="Kolesov G."/>
            <person name="Mayer K."/>
            <person name="Rudd S."/>
            <person name="Schoof H."/>
            <person name="Schueller C."/>
            <person name="Zaccaria P."/>
            <person name="Mewes H.W."/>
            <person name="Bevan M."/>
            <person name="Fransz P."/>
        </authorList>
    </citation>
    <scope>NUCLEOTIDE SEQUENCE [LARGE SCALE GENOMIC DNA]</scope>
    <source>
        <strain evidence="4">cv. Columbia</strain>
    </source>
</reference>
<evidence type="ECO:0000313" key="2">
    <source>
        <dbReference type="Araport" id="AT5G01015"/>
    </source>
</evidence>
<dbReference type="AlphaFoldDB" id="F4K7W9"/>
<evidence type="ECO:0000313" key="4">
    <source>
        <dbReference type="Proteomes" id="UP000006548"/>
    </source>
</evidence>
<evidence type="ECO:0000313" key="3">
    <source>
        <dbReference type="EMBL" id="AED90287.1"/>
    </source>
</evidence>
<dbReference type="Proteomes" id="UP000006548">
    <property type="component" value="Chromosome 5"/>
</dbReference>
<feature type="signal peptide" evidence="1">
    <location>
        <begin position="1"/>
        <end position="23"/>
    </location>
</feature>